<evidence type="ECO:0000313" key="2">
    <source>
        <dbReference type="EMBL" id="VDO81114.1"/>
    </source>
</evidence>
<organism evidence="4">
    <name type="scientific">Onchocerca flexuosa</name>
    <dbReference type="NCBI Taxonomy" id="387005"/>
    <lineage>
        <taxon>Eukaryota</taxon>
        <taxon>Metazoa</taxon>
        <taxon>Ecdysozoa</taxon>
        <taxon>Nematoda</taxon>
        <taxon>Chromadorea</taxon>
        <taxon>Rhabditida</taxon>
        <taxon>Spirurina</taxon>
        <taxon>Spiruromorpha</taxon>
        <taxon>Filarioidea</taxon>
        <taxon>Onchocercidae</taxon>
        <taxon>Onchocerca</taxon>
    </lineage>
</organism>
<dbReference type="InterPro" id="IPR001007">
    <property type="entry name" value="VWF_dom"/>
</dbReference>
<name>A0A183HWZ9_9BILA</name>
<proteinExistence type="predicted"/>
<dbReference type="WBParaSite" id="OFLC_0001201101-mRNA-1">
    <property type="protein sequence ID" value="OFLC_0001201101-mRNA-1"/>
    <property type="gene ID" value="OFLC_0001201101"/>
</dbReference>
<reference evidence="4" key="1">
    <citation type="submission" date="2016-06" db="UniProtKB">
        <authorList>
            <consortium name="WormBaseParasite"/>
        </authorList>
    </citation>
    <scope>IDENTIFICATION</scope>
</reference>
<evidence type="ECO:0000313" key="4">
    <source>
        <dbReference type="WBParaSite" id="OFLC_0001201101-mRNA-1"/>
    </source>
</evidence>
<dbReference type="SUPFAM" id="SSF57603">
    <property type="entry name" value="FnI-like domain"/>
    <property type="match status" value="1"/>
</dbReference>
<dbReference type="Gene3D" id="6.20.200.20">
    <property type="match status" value="1"/>
</dbReference>
<protein>
    <submittedName>
        <fullName evidence="4">VWFC domain-containing protein</fullName>
    </submittedName>
</protein>
<accession>A0A183HWZ9</accession>
<keyword evidence="3" id="KW-1185">Reference proteome</keyword>
<evidence type="ECO:0000259" key="1">
    <source>
        <dbReference type="PROSITE" id="PS50184"/>
    </source>
</evidence>
<feature type="domain" description="VWFC" evidence="1">
    <location>
        <begin position="27"/>
        <end position="91"/>
    </location>
</feature>
<gene>
    <name evidence="2" type="ORF">OFLC_LOCUS12008</name>
</gene>
<dbReference type="STRING" id="387005.A0A183HWZ9"/>
<dbReference type="PROSITE" id="PS50184">
    <property type="entry name" value="VWFC_2"/>
    <property type="match status" value="1"/>
</dbReference>
<evidence type="ECO:0000313" key="3">
    <source>
        <dbReference type="Proteomes" id="UP000267606"/>
    </source>
</evidence>
<dbReference type="EMBL" id="UZAJ01018071">
    <property type="protein sequence ID" value="VDO81114.1"/>
    <property type="molecule type" value="Genomic_DNA"/>
</dbReference>
<dbReference type="AlphaFoldDB" id="A0A183HWZ9"/>
<sequence>PEENDPERWIKKSSIDREVALPNTDKVVCTDNNYIVHVAGSSWRTDECISCKCVAIDDEAKIECFEEKCRQLTNCRGMPLTIKGRCCPVCSGTSNSVIFFLKNNKISFLKFFKLTY</sequence>
<dbReference type="Proteomes" id="UP000267606">
    <property type="component" value="Unassembled WGS sequence"/>
</dbReference>
<reference evidence="2 3" key="2">
    <citation type="submission" date="2018-11" db="EMBL/GenBank/DDBJ databases">
        <authorList>
            <consortium name="Pathogen Informatics"/>
        </authorList>
    </citation>
    <scope>NUCLEOTIDE SEQUENCE [LARGE SCALE GENOMIC DNA]</scope>
</reference>